<accession>A0A0E9PTZ0</accession>
<dbReference type="EMBL" id="GBXM01100466">
    <property type="protein sequence ID" value="JAH08111.1"/>
    <property type="molecule type" value="Transcribed_RNA"/>
</dbReference>
<reference evidence="1" key="2">
    <citation type="journal article" date="2015" name="Fish Shellfish Immunol.">
        <title>Early steps in the European eel (Anguilla anguilla)-Vibrio vulnificus interaction in the gills: Role of the RtxA13 toxin.</title>
        <authorList>
            <person name="Callol A."/>
            <person name="Pajuelo D."/>
            <person name="Ebbesson L."/>
            <person name="Teles M."/>
            <person name="MacKenzie S."/>
            <person name="Amaro C."/>
        </authorList>
    </citation>
    <scope>NUCLEOTIDE SEQUENCE</scope>
</reference>
<sequence length="28" mass="3019">MGPDWSPAKPSSTSLLGQLTLRSIFSKL</sequence>
<dbReference type="AlphaFoldDB" id="A0A0E9PTZ0"/>
<organism evidence="1">
    <name type="scientific">Anguilla anguilla</name>
    <name type="common">European freshwater eel</name>
    <name type="synonym">Muraena anguilla</name>
    <dbReference type="NCBI Taxonomy" id="7936"/>
    <lineage>
        <taxon>Eukaryota</taxon>
        <taxon>Metazoa</taxon>
        <taxon>Chordata</taxon>
        <taxon>Craniata</taxon>
        <taxon>Vertebrata</taxon>
        <taxon>Euteleostomi</taxon>
        <taxon>Actinopterygii</taxon>
        <taxon>Neopterygii</taxon>
        <taxon>Teleostei</taxon>
        <taxon>Anguilliformes</taxon>
        <taxon>Anguillidae</taxon>
        <taxon>Anguilla</taxon>
    </lineage>
</organism>
<name>A0A0E9PTZ0_ANGAN</name>
<reference evidence="1" key="1">
    <citation type="submission" date="2014-11" db="EMBL/GenBank/DDBJ databases">
        <authorList>
            <person name="Amaro Gonzalez C."/>
        </authorList>
    </citation>
    <scope>NUCLEOTIDE SEQUENCE</scope>
</reference>
<proteinExistence type="predicted"/>
<evidence type="ECO:0000313" key="1">
    <source>
        <dbReference type="EMBL" id="JAH08111.1"/>
    </source>
</evidence>
<protein>
    <submittedName>
        <fullName evidence="1">Uncharacterized protein</fullName>
    </submittedName>
</protein>